<dbReference type="InterPro" id="IPR050171">
    <property type="entry name" value="MFS_Transporters"/>
</dbReference>
<keyword evidence="10" id="KW-1185">Reference proteome</keyword>
<keyword evidence="6 7" id="KW-0472">Membrane</keyword>
<evidence type="ECO:0000256" key="1">
    <source>
        <dbReference type="ARBA" id="ARBA00004651"/>
    </source>
</evidence>
<accession>A0ABX2ZTG5</accession>
<sequence length="398" mass="44091">MKRMLLIILLMSCGATFVTPMFSLYSEYYHLSSLQITILFAIYAVFLLPTLLIVGAKGNIWGLKKVIRISILFSIVSTILLLSNTEAWMLYAGRILEGIAYGAFTGTAVAFLMRHTSPKDTGTALKLSGVTVLVGFGLGPLIAAFMLQYIPVQPLKLPFYILIFFLIISIIILETLSKDIVSPEQKRAKNKISLGVPKKIRSHFWAMSALPIFTVFTLQGIAFALIPIFVKNIIHTSNHFISGLIFFVLLSGSATAQFIPRPNHPITRIRLGILFLLVGTWLIVISGQTSSLPLLWIGVFTQALGGGWTFQNALFFAGKLPEPESRPRVISAFYFVAYIGFIVPVIGVGVLTKFFNLNLALVFLNLFATIIVAYILFYSVKFKRETYSTTVPNQGASR</sequence>
<dbReference type="Gene3D" id="1.20.1250.20">
    <property type="entry name" value="MFS general substrate transporter like domains"/>
    <property type="match status" value="1"/>
</dbReference>
<dbReference type="Pfam" id="PF07690">
    <property type="entry name" value="MFS_1"/>
    <property type="match status" value="1"/>
</dbReference>
<name>A0ABX2ZTG5_9BACI</name>
<comment type="subcellular location">
    <subcellularLocation>
        <location evidence="1">Cell membrane</location>
        <topology evidence="1">Multi-pass membrane protein</topology>
    </subcellularLocation>
</comment>
<comment type="caution">
    <text evidence="9">The sequence shown here is derived from an EMBL/GenBank/DDBJ whole genome shotgun (WGS) entry which is preliminary data.</text>
</comment>
<proteinExistence type="predicted"/>
<keyword evidence="5 7" id="KW-1133">Transmembrane helix</keyword>
<feature type="transmembrane region" description="Helical" evidence="7">
    <location>
        <begin position="271"/>
        <end position="288"/>
    </location>
</feature>
<gene>
    <name evidence="9" type="ORF">BED47_18400</name>
</gene>
<evidence type="ECO:0000256" key="6">
    <source>
        <dbReference type="ARBA" id="ARBA00023136"/>
    </source>
</evidence>
<feature type="transmembrane region" description="Helical" evidence="7">
    <location>
        <begin position="329"/>
        <end position="351"/>
    </location>
</feature>
<keyword evidence="4 7" id="KW-0812">Transmembrane</keyword>
<feature type="transmembrane region" description="Helical" evidence="7">
    <location>
        <begin position="34"/>
        <end position="54"/>
    </location>
</feature>
<keyword evidence="3" id="KW-1003">Cell membrane</keyword>
<feature type="transmembrane region" description="Helical" evidence="7">
    <location>
        <begin position="159"/>
        <end position="181"/>
    </location>
</feature>
<dbReference type="PROSITE" id="PS50850">
    <property type="entry name" value="MFS"/>
    <property type="match status" value="1"/>
</dbReference>
<dbReference type="InterPro" id="IPR036259">
    <property type="entry name" value="MFS_trans_sf"/>
</dbReference>
<evidence type="ECO:0000256" key="7">
    <source>
        <dbReference type="SAM" id="Phobius"/>
    </source>
</evidence>
<reference evidence="9 10" key="1">
    <citation type="submission" date="2016-07" db="EMBL/GenBank/DDBJ databases">
        <authorList>
            <person name="Townsley L."/>
            <person name="Shank E.A."/>
        </authorList>
    </citation>
    <scope>NUCLEOTIDE SEQUENCE [LARGE SCALE GENOMIC DNA]</scope>
    <source>
        <strain evidence="9 10">CH01</strain>
    </source>
</reference>
<feature type="domain" description="Major facilitator superfamily (MFS) profile" evidence="8">
    <location>
        <begin position="1"/>
        <end position="385"/>
    </location>
</feature>
<feature type="transmembrane region" description="Helical" evidence="7">
    <location>
        <begin position="357"/>
        <end position="377"/>
    </location>
</feature>
<keyword evidence="2" id="KW-0813">Transport</keyword>
<feature type="transmembrane region" description="Helical" evidence="7">
    <location>
        <begin position="88"/>
        <end position="112"/>
    </location>
</feature>
<feature type="transmembrane region" description="Helical" evidence="7">
    <location>
        <begin position="124"/>
        <end position="147"/>
    </location>
</feature>
<evidence type="ECO:0000256" key="3">
    <source>
        <dbReference type="ARBA" id="ARBA00022475"/>
    </source>
</evidence>
<protein>
    <submittedName>
        <fullName evidence="9">MFS transporter</fullName>
    </submittedName>
</protein>
<organism evidence="9 10">
    <name type="scientific">Gottfriedia luciferensis</name>
    <dbReference type="NCBI Taxonomy" id="178774"/>
    <lineage>
        <taxon>Bacteria</taxon>
        <taxon>Bacillati</taxon>
        <taxon>Bacillota</taxon>
        <taxon>Bacilli</taxon>
        <taxon>Bacillales</taxon>
        <taxon>Bacillaceae</taxon>
        <taxon>Gottfriedia</taxon>
    </lineage>
</organism>
<feature type="transmembrane region" description="Helical" evidence="7">
    <location>
        <begin position="202"/>
        <end position="228"/>
    </location>
</feature>
<evidence type="ECO:0000313" key="10">
    <source>
        <dbReference type="Proteomes" id="UP000094580"/>
    </source>
</evidence>
<evidence type="ECO:0000259" key="8">
    <source>
        <dbReference type="PROSITE" id="PS50850"/>
    </source>
</evidence>
<evidence type="ECO:0000256" key="5">
    <source>
        <dbReference type="ARBA" id="ARBA00022989"/>
    </source>
</evidence>
<dbReference type="Proteomes" id="UP000094580">
    <property type="component" value="Unassembled WGS sequence"/>
</dbReference>
<evidence type="ECO:0000313" key="9">
    <source>
        <dbReference type="EMBL" id="ODG92659.1"/>
    </source>
</evidence>
<feature type="transmembrane region" description="Helical" evidence="7">
    <location>
        <begin position="66"/>
        <end position="82"/>
    </location>
</feature>
<dbReference type="InterPro" id="IPR011701">
    <property type="entry name" value="MFS"/>
</dbReference>
<evidence type="ECO:0000256" key="2">
    <source>
        <dbReference type="ARBA" id="ARBA00022448"/>
    </source>
</evidence>
<evidence type="ECO:0000256" key="4">
    <source>
        <dbReference type="ARBA" id="ARBA00022692"/>
    </source>
</evidence>
<dbReference type="SUPFAM" id="SSF103473">
    <property type="entry name" value="MFS general substrate transporter"/>
    <property type="match status" value="1"/>
</dbReference>
<dbReference type="RefSeq" id="WP_069033079.1">
    <property type="nucleotide sequence ID" value="NZ_MDKC01000006.1"/>
</dbReference>
<dbReference type="InterPro" id="IPR020846">
    <property type="entry name" value="MFS_dom"/>
</dbReference>
<feature type="transmembrane region" description="Helical" evidence="7">
    <location>
        <begin position="240"/>
        <end position="259"/>
    </location>
</feature>
<dbReference type="PANTHER" id="PTHR23517">
    <property type="entry name" value="RESISTANCE PROTEIN MDTM, PUTATIVE-RELATED-RELATED"/>
    <property type="match status" value="1"/>
</dbReference>
<dbReference type="PANTHER" id="PTHR23517:SF13">
    <property type="entry name" value="MAJOR FACILITATOR SUPERFAMILY MFS_1"/>
    <property type="match status" value="1"/>
</dbReference>
<feature type="transmembrane region" description="Helical" evidence="7">
    <location>
        <begin position="294"/>
        <end position="317"/>
    </location>
</feature>
<dbReference type="EMBL" id="MDKC01000006">
    <property type="protein sequence ID" value="ODG92659.1"/>
    <property type="molecule type" value="Genomic_DNA"/>
</dbReference>